<feature type="transmembrane region" description="Helical" evidence="1">
    <location>
        <begin position="38"/>
        <end position="61"/>
    </location>
</feature>
<feature type="transmembrane region" description="Helical" evidence="1">
    <location>
        <begin position="160"/>
        <end position="182"/>
    </location>
</feature>
<name>A0A238ZSV3_9FLAO</name>
<accession>A0A238ZSV3</accession>
<protein>
    <recommendedName>
        <fullName evidence="4">Beta-carotene 15,15'-monooxygenase</fullName>
    </recommendedName>
</protein>
<keyword evidence="3" id="KW-1185">Reference proteome</keyword>
<evidence type="ECO:0000256" key="1">
    <source>
        <dbReference type="SAM" id="Phobius"/>
    </source>
</evidence>
<proteinExistence type="predicted"/>
<dbReference type="OrthoDB" id="709028at2"/>
<feature type="transmembrane region" description="Helical" evidence="1">
    <location>
        <begin position="127"/>
        <end position="148"/>
    </location>
</feature>
<keyword evidence="1" id="KW-0472">Membrane</keyword>
<evidence type="ECO:0000313" key="2">
    <source>
        <dbReference type="EMBL" id="SNR86430.1"/>
    </source>
</evidence>
<gene>
    <name evidence="2" type="ORF">SAMN06265376_103489</name>
</gene>
<evidence type="ECO:0008006" key="4">
    <source>
        <dbReference type="Google" id="ProtNLM"/>
    </source>
</evidence>
<keyword evidence="1" id="KW-1133">Transmembrane helix</keyword>
<dbReference type="EMBL" id="FZNY01000003">
    <property type="protein sequence ID" value="SNR86430.1"/>
    <property type="molecule type" value="Genomic_DNA"/>
</dbReference>
<reference evidence="2 3" key="1">
    <citation type="submission" date="2017-06" db="EMBL/GenBank/DDBJ databases">
        <authorList>
            <person name="Kim H.J."/>
            <person name="Triplett B.A."/>
        </authorList>
    </citation>
    <scope>NUCLEOTIDE SEQUENCE [LARGE SCALE GENOMIC DNA]</scope>
    <source>
        <strain evidence="2 3">DSM 25597</strain>
    </source>
</reference>
<dbReference type="Proteomes" id="UP000198379">
    <property type="component" value="Unassembled WGS sequence"/>
</dbReference>
<evidence type="ECO:0000313" key="3">
    <source>
        <dbReference type="Proteomes" id="UP000198379"/>
    </source>
</evidence>
<feature type="transmembrane region" description="Helical" evidence="1">
    <location>
        <begin position="81"/>
        <end position="100"/>
    </location>
</feature>
<dbReference type="AlphaFoldDB" id="A0A238ZSV3"/>
<organism evidence="2 3">
    <name type="scientific">Dokdonia pacifica</name>
    <dbReference type="NCBI Taxonomy" id="1627892"/>
    <lineage>
        <taxon>Bacteria</taxon>
        <taxon>Pseudomonadati</taxon>
        <taxon>Bacteroidota</taxon>
        <taxon>Flavobacteriia</taxon>
        <taxon>Flavobacteriales</taxon>
        <taxon>Flavobacteriaceae</taxon>
        <taxon>Dokdonia</taxon>
    </lineage>
</organism>
<dbReference type="RefSeq" id="WP_089371790.1">
    <property type="nucleotide sequence ID" value="NZ_BMEP01000001.1"/>
</dbReference>
<keyword evidence="1" id="KW-0812">Transmembrane</keyword>
<sequence>MVDELELLKKQWQKQDETLPKLSKEDIYPMLLKKSSSVVKWIFIISMIEFSFWMIISLLFRDFQFGGDLKLESENLRNFETIFLIVHIAVLLFFITKFYINFKKIASTDSARKLMKNILNTRKTVKYYIYSSMTLFVIAAVFTTALIVDGNPEAFEEINKTVLILITAILTIMITGIFWLVYSKIYGILTKRLDRNYKELKKMEV</sequence>